<feature type="domain" description="TGS" evidence="3">
    <location>
        <begin position="387"/>
        <end position="448"/>
    </location>
</feature>
<dbReference type="InterPro" id="IPR012676">
    <property type="entry name" value="TGS-like"/>
</dbReference>
<dbReference type="Pfam" id="PF19296">
    <property type="entry name" value="RelA_AH_RIS"/>
    <property type="match status" value="1"/>
</dbReference>
<comment type="caution">
    <text evidence="4">The sequence shown here is derived from an EMBL/GenBank/DDBJ whole genome shotgun (WGS) entry which is preliminary data.</text>
</comment>
<dbReference type="GO" id="GO:0005886">
    <property type="term" value="C:plasma membrane"/>
    <property type="evidence" value="ECO:0007669"/>
    <property type="project" value="TreeGrafter"/>
</dbReference>
<dbReference type="InterPro" id="IPR007685">
    <property type="entry name" value="RelA_SpoT"/>
</dbReference>
<dbReference type="InterPro" id="IPR004095">
    <property type="entry name" value="TGS"/>
</dbReference>
<name>A0A1F5YLC4_9BACT</name>
<proteinExistence type="inferred from homology"/>
<dbReference type="Gene3D" id="3.30.70.260">
    <property type="match status" value="1"/>
</dbReference>
<dbReference type="EMBL" id="MFIX01000231">
    <property type="protein sequence ID" value="OGG00999.1"/>
    <property type="molecule type" value="Genomic_DNA"/>
</dbReference>
<dbReference type="Proteomes" id="UP000179129">
    <property type="component" value="Unassembled WGS sequence"/>
</dbReference>
<dbReference type="PROSITE" id="PS51880">
    <property type="entry name" value="TGS"/>
    <property type="match status" value="1"/>
</dbReference>
<comment type="similarity">
    <text evidence="1">Belongs to the relA/spoT family.</text>
</comment>
<dbReference type="InterPro" id="IPR002912">
    <property type="entry name" value="ACT_dom"/>
</dbReference>
<dbReference type="Gene3D" id="3.10.20.30">
    <property type="match status" value="1"/>
</dbReference>
<accession>A0A1F5YLC4</accession>
<dbReference type="PANTHER" id="PTHR21262:SF31">
    <property type="entry name" value="GTP PYROPHOSPHOKINASE"/>
    <property type="match status" value="1"/>
</dbReference>
<reference evidence="4 5" key="1">
    <citation type="journal article" date="2016" name="Nat. Commun.">
        <title>Thousands of microbial genomes shed light on interconnected biogeochemical processes in an aquifer system.</title>
        <authorList>
            <person name="Anantharaman K."/>
            <person name="Brown C.T."/>
            <person name="Hug L.A."/>
            <person name="Sharon I."/>
            <person name="Castelle C.J."/>
            <person name="Probst A.J."/>
            <person name="Thomas B.C."/>
            <person name="Singh A."/>
            <person name="Wilkins M.J."/>
            <person name="Karaoz U."/>
            <person name="Brodie E.L."/>
            <person name="Williams K.H."/>
            <person name="Hubbard S.S."/>
            <person name="Banfield J.F."/>
        </authorList>
    </citation>
    <scope>NUCLEOTIDE SEQUENCE [LARGE SCALE GENOMIC DNA]</scope>
</reference>
<dbReference type="AlphaFoldDB" id="A0A1F5YLC4"/>
<protein>
    <recommendedName>
        <fullName evidence="6">(P)ppGpp synthetase</fullName>
    </recommendedName>
</protein>
<dbReference type="InterPro" id="IPR033655">
    <property type="entry name" value="TGS_RelA/SpoT"/>
</dbReference>
<evidence type="ECO:0000313" key="5">
    <source>
        <dbReference type="Proteomes" id="UP000179129"/>
    </source>
</evidence>
<dbReference type="CDD" id="cd05399">
    <property type="entry name" value="NT_Rel-Spo_like"/>
    <property type="match status" value="1"/>
</dbReference>
<dbReference type="InterPro" id="IPR003607">
    <property type="entry name" value="HD/PDEase_dom"/>
</dbReference>
<dbReference type="InterPro" id="IPR045865">
    <property type="entry name" value="ACT-like_dom_sf"/>
</dbReference>
<evidence type="ECO:0000256" key="1">
    <source>
        <dbReference type="RuleBase" id="RU003847"/>
    </source>
</evidence>
<dbReference type="Gene3D" id="1.10.3210.10">
    <property type="entry name" value="Hypothetical protein af1432"/>
    <property type="match status" value="1"/>
</dbReference>
<dbReference type="CDD" id="cd04876">
    <property type="entry name" value="ACT_RelA-SpoT"/>
    <property type="match status" value="1"/>
</dbReference>
<dbReference type="InterPro" id="IPR004811">
    <property type="entry name" value="RelA/Spo_fam"/>
</dbReference>
<dbReference type="STRING" id="1817867.A3F83_02275"/>
<dbReference type="NCBIfam" id="TIGR00691">
    <property type="entry name" value="spoT_relA"/>
    <property type="match status" value="1"/>
</dbReference>
<dbReference type="SMART" id="SM00954">
    <property type="entry name" value="RelA_SpoT"/>
    <property type="match status" value="1"/>
</dbReference>
<dbReference type="InterPro" id="IPR043519">
    <property type="entry name" value="NT_sf"/>
</dbReference>
<dbReference type="Pfam" id="PF13328">
    <property type="entry name" value="HD_4"/>
    <property type="match status" value="1"/>
</dbReference>
<dbReference type="FunFam" id="1.10.3210.10:FF:000001">
    <property type="entry name" value="GTP pyrophosphokinase RelA"/>
    <property type="match status" value="1"/>
</dbReference>
<dbReference type="CDD" id="cd00077">
    <property type="entry name" value="HDc"/>
    <property type="match status" value="1"/>
</dbReference>
<evidence type="ECO:0000313" key="4">
    <source>
        <dbReference type="EMBL" id="OGG00999.1"/>
    </source>
</evidence>
<dbReference type="SUPFAM" id="SSF55021">
    <property type="entry name" value="ACT-like"/>
    <property type="match status" value="1"/>
</dbReference>
<dbReference type="GO" id="GO:0015969">
    <property type="term" value="P:guanosine tetraphosphate metabolic process"/>
    <property type="evidence" value="ECO:0007669"/>
    <property type="project" value="InterPro"/>
</dbReference>
<dbReference type="Pfam" id="PF13291">
    <property type="entry name" value="ACT_4"/>
    <property type="match status" value="1"/>
</dbReference>
<dbReference type="Pfam" id="PF02824">
    <property type="entry name" value="TGS"/>
    <property type="match status" value="1"/>
</dbReference>
<dbReference type="SUPFAM" id="SSF81271">
    <property type="entry name" value="TGS-like"/>
    <property type="match status" value="1"/>
</dbReference>
<dbReference type="FunFam" id="3.30.460.10:FF:000001">
    <property type="entry name" value="GTP pyrophosphokinase RelA"/>
    <property type="match status" value="1"/>
</dbReference>
<dbReference type="PANTHER" id="PTHR21262">
    <property type="entry name" value="GUANOSINE-3',5'-BIS DIPHOSPHATE 3'-PYROPHOSPHOHYDROLASE"/>
    <property type="match status" value="1"/>
</dbReference>
<dbReference type="FunFam" id="3.10.20.30:FF:000002">
    <property type="entry name" value="GTP pyrophosphokinase (RelA/SpoT)"/>
    <property type="match status" value="1"/>
</dbReference>
<evidence type="ECO:0008006" key="6">
    <source>
        <dbReference type="Google" id="ProtNLM"/>
    </source>
</evidence>
<sequence>MPKVSLISFIADIKSLDHALIERAYEFGAKAHAGQKRKSGDDFIWHAIEVVRILVDLNLYDTVTIASALIHDVIEDTACPLQEIRRNFGDEIAGIVDGLTKIGRMDGYVFRSVQEEQVENYRKLILSMAKDIRVILIKFADRLHNMRTLYALPEGKKQRIARETLDIYAPLAHRFGIALIRWELEDLAFKYLEPEEYHELAKRVDKKRREREKLIEQFTSPLQEAVNEAGIKAVVSGRPKHLYSIYKKMERRSKSFEEIYDLLGLRVLAETVSDCYHVLGIVHTLWTPLHDRFKDYIATPKSNMYQSLHTSVYGPQGQLIEVQIRTGEMHRTAEYGIAAHWRFKEEQRAEKDMDRRMTWLREVLEWQNEAKDPKDFMEFLKIDLFHDEVFVFTPRGKLIKLPSGSTLIDFAFAVHTQIGLHCAGGRIDGRIAPLHTRIKSGQTVEIITNPNTRPSKDWINFVRSSKARSKVRAWIREQEYADSVKLGKEMLERELKRQRRGRVEESRLKEVAEKLNLSGPMEKLYESLGQGHLSPGQVMHQLFPEQPEEKEPKVSTFDRLVDKIRKSSAGIKLQGIGNLMVSYAGCCQPVPGDKVEGYITRGRGITIHRADCLNLLRLSSDSNRRVAIDWEAGGDQNFLVRILVSGNDRKGMLADLTTAIAETGTNIRSAETKSSEFEFSSTFVVEVKDLKQLKRIITDLKRIKGVEKVQRKESFSPEALQSSG</sequence>
<dbReference type="SUPFAM" id="SSF109604">
    <property type="entry name" value="HD-domain/PDEase-like"/>
    <property type="match status" value="1"/>
</dbReference>
<evidence type="ECO:0000259" key="2">
    <source>
        <dbReference type="PROSITE" id="PS51671"/>
    </source>
</evidence>
<dbReference type="PROSITE" id="PS51671">
    <property type="entry name" value="ACT"/>
    <property type="match status" value="1"/>
</dbReference>
<dbReference type="InterPro" id="IPR012675">
    <property type="entry name" value="Beta-grasp_dom_sf"/>
</dbReference>
<dbReference type="Gene3D" id="3.30.460.10">
    <property type="entry name" value="Beta Polymerase, domain 2"/>
    <property type="match status" value="1"/>
</dbReference>
<dbReference type="Pfam" id="PF04607">
    <property type="entry name" value="RelA_SpoT"/>
    <property type="match status" value="1"/>
</dbReference>
<dbReference type="InterPro" id="IPR045600">
    <property type="entry name" value="RelA/SpoT_AH_RIS"/>
</dbReference>
<comment type="function">
    <text evidence="1">In eubacteria ppGpp (guanosine 3'-diphosphate 5'-diphosphate) is a mediator of the stringent response that coordinates a variety of cellular activities in response to changes in nutritional abundance.</text>
</comment>
<gene>
    <name evidence="4" type="ORF">A3F83_02275</name>
</gene>
<dbReference type="CDD" id="cd01668">
    <property type="entry name" value="TGS_RSH"/>
    <property type="match status" value="1"/>
</dbReference>
<dbReference type="SUPFAM" id="SSF81301">
    <property type="entry name" value="Nucleotidyltransferase"/>
    <property type="match status" value="1"/>
</dbReference>
<evidence type="ECO:0000259" key="3">
    <source>
        <dbReference type="PROSITE" id="PS51880"/>
    </source>
</evidence>
<feature type="domain" description="ACT" evidence="2">
    <location>
        <begin position="641"/>
        <end position="714"/>
    </location>
</feature>
<organism evidence="4 5">
    <name type="scientific">Candidatus Glassbacteria bacterium RIFCSPLOWO2_12_FULL_58_11</name>
    <dbReference type="NCBI Taxonomy" id="1817867"/>
    <lineage>
        <taxon>Bacteria</taxon>
        <taxon>Candidatus Glassiibacteriota</taxon>
    </lineage>
</organism>
<dbReference type="SMART" id="SM00471">
    <property type="entry name" value="HDc"/>
    <property type="match status" value="1"/>
</dbReference>